<proteinExistence type="predicted"/>
<feature type="domain" description="Calcineurin-like phosphoesterase N-terminal" evidence="4">
    <location>
        <begin position="65"/>
        <end position="139"/>
    </location>
</feature>
<dbReference type="PANTHER" id="PTHR34512">
    <property type="entry name" value="CELL SURFACE PROTEIN"/>
    <property type="match status" value="1"/>
</dbReference>
<feature type="signal peptide" evidence="1">
    <location>
        <begin position="1"/>
        <end position="27"/>
    </location>
</feature>
<dbReference type="Gene3D" id="3.60.21.10">
    <property type="match status" value="1"/>
</dbReference>
<dbReference type="EMBL" id="JBDFRB010000008">
    <property type="protein sequence ID" value="MEN2744954.1"/>
    <property type="molecule type" value="Genomic_DNA"/>
</dbReference>
<evidence type="ECO:0000259" key="3">
    <source>
        <dbReference type="Pfam" id="PF13360"/>
    </source>
</evidence>
<dbReference type="InterPro" id="IPR018391">
    <property type="entry name" value="PQQ_b-propeller_rpt"/>
</dbReference>
<evidence type="ECO:0000313" key="5">
    <source>
        <dbReference type="EMBL" id="MEN2744954.1"/>
    </source>
</evidence>
<dbReference type="SUPFAM" id="SSF117074">
    <property type="entry name" value="Hypothetical protein PA1324"/>
    <property type="match status" value="1"/>
</dbReference>
<dbReference type="Pfam" id="PF16371">
    <property type="entry name" value="MetallophosN"/>
    <property type="match status" value="1"/>
</dbReference>
<feature type="domain" description="Pyrrolo-quinoline quinone repeat" evidence="3">
    <location>
        <begin position="792"/>
        <end position="856"/>
    </location>
</feature>
<feature type="domain" description="Pyrrolo-quinoline quinone repeat" evidence="3">
    <location>
        <begin position="502"/>
        <end position="600"/>
    </location>
</feature>
<dbReference type="SMART" id="SM00564">
    <property type="entry name" value="PQQ"/>
    <property type="match status" value="8"/>
</dbReference>
<evidence type="ECO:0000256" key="1">
    <source>
        <dbReference type="SAM" id="SignalP"/>
    </source>
</evidence>
<keyword evidence="6" id="KW-1185">Reference proteome</keyword>
<name>A0ABU9X0H4_9MICC</name>
<dbReference type="SUPFAM" id="SSF50998">
    <property type="entry name" value="Quinoprotein alcohol dehydrogenase-like"/>
    <property type="match status" value="2"/>
</dbReference>
<keyword evidence="1" id="KW-0732">Signal</keyword>
<dbReference type="InterPro" id="IPR029052">
    <property type="entry name" value="Metallo-depent_PP-like"/>
</dbReference>
<feature type="chain" id="PRO_5047339350" evidence="1">
    <location>
        <begin position="28"/>
        <end position="857"/>
    </location>
</feature>
<organism evidence="5 6">
    <name type="scientific">Sinomonas halotolerans</name>
    <dbReference type="NCBI Taxonomy" id="1644133"/>
    <lineage>
        <taxon>Bacteria</taxon>
        <taxon>Bacillati</taxon>
        <taxon>Actinomycetota</taxon>
        <taxon>Actinomycetes</taxon>
        <taxon>Micrococcales</taxon>
        <taxon>Micrococcaceae</taxon>
        <taxon>Sinomonas</taxon>
    </lineage>
</organism>
<evidence type="ECO:0000259" key="2">
    <source>
        <dbReference type="Pfam" id="PF00149"/>
    </source>
</evidence>
<dbReference type="InterPro" id="IPR015943">
    <property type="entry name" value="WD40/YVTN_repeat-like_dom_sf"/>
</dbReference>
<sequence length="857" mass="91091">MRPLPPEKRLRAALYGGTAALAALVVAAPLTSAVAETAETPSAAVSGRVFEDRNGNDAFDPGEPALAGVSVSDGNSVAVTDAEGRYSLDLPVERRGTDLVFITQPSGYSVGTDEFKTPKFYRSLGALAGGDAKTADFALVKDTKAERSNFTFGNVADPHYNPQMAQQITEINSTQQDLAFIQVSGDLTDRATDTEFGIYKAATALSKVPVWPAVGNHEYSPGTTYAERINNYRNHVGPEWYSFDYGNRHFVVLENNGVAPFEEQLTWVKQDLERNVGDKKLVVLTHQPMNVPFGSREVYDQYGALLEQYKAELILVGHEHSNDVEPNSDFAGTAKHVQTTSSSYTIDNSPRGFRYVSMTEDSFKNPFRQYSAEKELTITSPADGASVPLAGFPGIQANAYDTSDAPRTVEFRVDGGSWRPLKASGEFTWHSALQPDLRTLGQHTLEVRATDASGASWSKKSTFTFTDEKAIAPAKGADWSQHHGDAAHSGVAADAVGKDLRLAWSHRTEGTFLTGSPAIIDGVVYAGTRDENGDGNSEVHAVQQATGKTLWSYDVPSSVHGSIAVAGGKVYVPTLRGTLFALDAATGQLAWQNDPEPAPAPYNQRTYGYYGVTVADGKVLYPYQTRHGEAKNGLLLALDAATGKRVWAAPMSGATMSDGTPAVADGRVYVGNQTADRILAFDLKTGEKVWQSGSSLGGWQDGVPAAAGGKVFIGSNNGIIARDGATGATLWTYRSQSPSQLRGGATPAAPAIRGNVVYMGFPSGEVAALDATTGAVLWTKVLPGALDKGGVHTSPAVSGDRLFVGSNNGSFYSLDVATGEVTWEYRIGSWVTAGPAVSGNTVVAGAFDGNLYAFTAK</sequence>
<gene>
    <name evidence="5" type="ORF">ABCQ75_10455</name>
</gene>
<dbReference type="Gene3D" id="2.40.10.480">
    <property type="match status" value="1"/>
</dbReference>
<feature type="domain" description="Pyrrolo-quinoline quinone repeat" evidence="3">
    <location>
        <begin position="632"/>
        <end position="783"/>
    </location>
</feature>
<dbReference type="Gene3D" id="2.60.40.10">
    <property type="entry name" value="Immunoglobulins"/>
    <property type="match status" value="2"/>
</dbReference>
<dbReference type="SUPFAM" id="SSF56300">
    <property type="entry name" value="Metallo-dependent phosphatases"/>
    <property type="match status" value="1"/>
</dbReference>
<accession>A0ABU9X0H4</accession>
<dbReference type="Pfam" id="PF00149">
    <property type="entry name" value="Metallophos"/>
    <property type="match status" value="1"/>
</dbReference>
<dbReference type="InterPro" id="IPR004843">
    <property type="entry name" value="Calcineurin-like_PHP"/>
</dbReference>
<dbReference type="Proteomes" id="UP001422074">
    <property type="component" value="Unassembled WGS sequence"/>
</dbReference>
<protein>
    <submittedName>
        <fullName evidence="5">PQQ-binding-like beta-propeller repeat protein</fullName>
    </submittedName>
</protein>
<evidence type="ECO:0000259" key="4">
    <source>
        <dbReference type="Pfam" id="PF16371"/>
    </source>
</evidence>
<dbReference type="InterPro" id="IPR014756">
    <property type="entry name" value="Ig_E-set"/>
</dbReference>
<dbReference type="RefSeq" id="WP_345885309.1">
    <property type="nucleotide sequence ID" value="NZ_JBDFRB010000008.1"/>
</dbReference>
<dbReference type="InterPro" id="IPR013783">
    <property type="entry name" value="Ig-like_fold"/>
</dbReference>
<dbReference type="InterPro" id="IPR011047">
    <property type="entry name" value="Quinoprotein_ADH-like_sf"/>
</dbReference>
<dbReference type="Pfam" id="PF13360">
    <property type="entry name" value="PQQ_2"/>
    <property type="match status" value="3"/>
</dbReference>
<dbReference type="InterPro" id="IPR002372">
    <property type="entry name" value="PQQ_rpt_dom"/>
</dbReference>
<comment type="caution">
    <text evidence="5">The sequence shown here is derived from an EMBL/GenBank/DDBJ whole genome shotgun (WGS) entry which is preliminary data.</text>
</comment>
<dbReference type="Pfam" id="PF17957">
    <property type="entry name" value="Big_7"/>
    <property type="match status" value="1"/>
</dbReference>
<dbReference type="Gene3D" id="2.130.10.10">
    <property type="entry name" value="YVTN repeat-like/Quinoprotein amine dehydrogenase"/>
    <property type="match status" value="2"/>
</dbReference>
<feature type="domain" description="Calcineurin-like phosphoesterase" evidence="2">
    <location>
        <begin position="152"/>
        <end position="321"/>
    </location>
</feature>
<dbReference type="PANTHER" id="PTHR34512:SF30">
    <property type="entry name" value="OUTER MEMBRANE PROTEIN ASSEMBLY FACTOR BAMB"/>
    <property type="match status" value="1"/>
</dbReference>
<evidence type="ECO:0000313" key="6">
    <source>
        <dbReference type="Proteomes" id="UP001422074"/>
    </source>
</evidence>
<dbReference type="SUPFAM" id="SSF81296">
    <property type="entry name" value="E set domains"/>
    <property type="match status" value="1"/>
</dbReference>
<reference evidence="5 6" key="1">
    <citation type="submission" date="2024-05" db="EMBL/GenBank/DDBJ databases">
        <title>Sinomonas sp. nov., isolated from a waste landfill.</title>
        <authorList>
            <person name="Zhao Y."/>
        </authorList>
    </citation>
    <scope>NUCLEOTIDE SEQUENCE [LARGE SCALE GENOMIC DNA]</scope>
    <source>
        <strain evidence="5 6">CCTCC AB2014300</strain>
    </source>
</reference>
<dbReference type="InterPro" id="IPR032285">
    <property type="entry name" value="Metallophos_N"/>
</dbReference>